<dbReference type="CDD" id="cd07814">
    <property type="entry name" value="SRPBCC_CalC_Aha1-like"/>
    <property type="match status" value="1"/>
</dbReference>
<dbReference type="AlphaFoldDB" id="A0A059FN02"/>
<dbReference type="PATRIC" id="fig|1280951.3.peg.2486"/>
<reference evidence="3 4" key="1">
    <citation type="submission" date="2013-04" db="EMBL/GenBank/DDBJ databases">
        <title>Hyphomonas hirschiana VP5 Genome Sequencing.</title>
        <authorList>
            <person name="Lai Q."/>
            <person name="Shao Z."/>
        </authorList>
    </citation>
    <scope>NUCLEOTIDE SEQUENCE [LARGE SCALE GENOMIC DNA]</scope>
    <source>
        <strain evidence="3 4">VP5</strain>
    </source>
</reference>
<dbReference type="Pfam" id="PF08327">
    <property type="entry name" value="AHSA1"/>
    <property type="match status" value="1"/>
</dbReference>
<sequence>MTDTLSITLERELSHPPEKVWRALTQPHLIEEWLMKTDFQSRIGHSFSFRADWGAVDCELLALEEARTLSYSWGDGELDTVVTWTLTPLPAGTLLRMEQTGFRKNQPRYFGGAQAGWPRFLSALEDLLSREA</sequence>
<gene>
    <name evidence="3" type="ORF">HHI_12344</name>
</gene>
<dbReference type="InterPro" id="IPR013538">
    <property type="entry name" value="ASHA1/2-like_C"/>
</dbReference>
<accession>A0A059FN02</accession>
<dbReference type="InterPro" id="IPR023393">
    <property type="entry name" value="START-like_dom_sf"/>
</dbReference>
<feature type="domain" description="Activator of Hsp90 ATPase homologue 1/2-like C-terminal" evidence="2">
    <location>
        <begin position="15"/>
        <end position="128"/>
    </location>
</feature>
<organism evidence="3 4">
    <name type="scientific">Hyphomonas hirschiana VP5</name>
    <dbReference type="NCBI Taxonomy" id="1280951"/>
    <lineage>
        <taxon>Bacteria</taxon>
        <taxon>Pseudomonadati</taxon>
        <taxon>Pseudomonadota</taxon>
        <taxon>Alphaproteobacteria</taxon>
        <taxon>Hyphomonadales</taxon>
        <taxon>Hyphomonadaceae</taxon>
        <taxon>Hyphomonas</taxon>
    </lineage>
</organism>
<evidence type="ECO:0000313" key="3">
    <source>
        <dbReference type="EMBL" id="KCZ92020.1"/>
    </source>
</evidence>
<comment type="caution">
    <text evidence="3">The sequence shown here is derived from an EMBL/GenBank/DDBJ whole genome shotgun (WGS) entry which is preliminary data.</text>
</comment>
<evidence type="ECO:0000313" key="4">
    <source>
        <dbReference type="Proteomes" id="UP000025061"/>
    </source>
</evidence>
<dbReference type="Gene3D" id="3.30.530.20">
    <property type="match status" value="1"/>
</dbReference>
<dbReference type="RefSeq" id="WP_011648275.1">
    <property type="nucleotide sequence ID" value="NZ_ARYI01000010.1"/>
</dbReference>
<keyword evidence="4" id="KW-1185">Reference proteome</keyword>
<protein>
    <recommendedName>
        <fullName evidence="2">Activator of Hsp90 ATPase homologue 1/2-like C-terminal domain-containing protein</fullName>
    </recommendedName>
</protein>
<dbReference type="Proteomes" id="UP000025061">
    <property type="component" value="Unassembled WGS sequence"/>
</dbReference>
<dbReference type="SUPFAM" id="SSF55961">
    <property type="entry name" value="Bet v1-like"/>
    <property type="match status" value="1"/>
</dbReference>
<evidence type="ECO:0000256" key="1">
    <source>
        <dbReference type="ARBA" id="ARBA00006817"/>
    </source>
</evidence>
<proteinExistence type="inferred from homology"/>
<name>A0A059FN02_9PROT</name>
<dbReference type="OrthoDB" id="9800600at2"/>
<dbReference type="EMBL" id="ARYI01000010">
    <property type="protein sequence ID" value="KCZ92020.1"/>
    <property type="molecule type" value="Genomic_DNA"/>
</dbReference>
<evidence type="ECO:0000259" key="2">
    <source>
        <dbReference type="Pfam" id="PF08327"/>
    </source>
</evidence>
<comment type="similarity">
    <text evidence="1">Belongs to the AHA1 family.</text>
</comment>